<dbReference type="AlphaFoldDB" id="K5WWE4"/>
<evidence type="ECO:0000313" key="2">
    <source>
        <dbReference type="EMBL" id="EKM79811.1"/>
    </source>
</evidence>
<protein>
    <submittedName>
        <fullName evidence="2">Uncharacterized protein</fullName>
    </submittedName>
</protein>
<keyword evidence="3" id="KW-1185">Reference proteome</keyword>
<dbReference type="HOGENOM" id="CLU_847213_0_0_1"/>
<reference evidence="3" key="1">
    <citation type="journal article" date="2012" name="Proc. Natl. Acad. Sci. U.S.A.">
        <title>Genome sequence of the button mushroom Agaricus bisporus reveals mechanisms governing adaptation to a humic-rich ecological niche.</title>
        <authorList>
            <person name="Morin E."/>
            <person name="Kohler A."/>
            <person name="Baker A.R."/>
            <person name="Foulongne-Oriol M."/>
            <person name="Lombard V."/>
            <person name="Nagy L.G."/>
            <person name="Ohm R.A."/>
            <person name="Patyshakuliyeva A."/>
            <person name="Brun A."/>
            <person name="Aerts A.L."/>
            <person name="Bailey A.M."/>
            <person name="Billette C."/>
            <person name="Coutinho P.M."/>
            <person name="Deakin G."/>
            <person name="Doddapaneni H."/>
            <person name="Floudas D."/>
            <person name="Grimwood J."/>
            <person name="Hilden K."/>
            <person name="Kuees U."/>
            <person name="LaButti K.M."/>
            <person name="Lapidus A."/>
            <person name="Lindquist E.A."/>
            <person name="Lucas S.M."/>
            <person name="Murat C."/>
            <person name="Riley R.W."/>
            <person name="Salamov A.A."/>
            <person name="Schmutz J."/>
            <person name="Subramanian V."/>
            <person name="Woesten H.A.B."/>
            <person name="Xu J."/>
            <person name="Eastwood D.C."/>
            <person name="Foster G.D."/>
            <person name="Sonnenberg A.S."/>
            <person name="Cullen D."/>
            <person name="de Vries R.P."/>
            <person name="Lundell T."/>
            <person name="Hibbett D.S."/>
            <person name="Henrissat B."/>
            <person name="Burton K.S."/>
            <person name="Kerrigan R.W."/>
            <person name="Challen M.P."/>
            <person name="Grigoriev I.V."/>
            <person name="Martin F."/>
        </authorList>
    </citation>
    <scope>NUCLEOTIDE SEQUENCE [LARGE SCALE GENOMIC DNA]</scope>
    <source>
        <strain evidence="3">JB137-S8 / ATCC MYA-4627 / FGSC 10392</strain>
    </source>
</reference>
<dbReference type="eggNOG" id="ENOG502SPAN">
    <property type="taxonomic scope" value="Eukaryota"/>
</dbReference>
<proteinExistence type="predicted"/>
<name>K5WWE4_AGABU</name>
<dbReference type="GeneID" id="18826688"/>
<evidence type="ECO:0000256" key="1">
    <source>
        <dbReference type="SAM" id="MobiDB-lite"/>
    </source>
</evidence>
<dbReference type="OrthoDB" id="3066198at2759"/>
<evidence type="ECO:0000313" key="3">
    <source>
        <dbReference type="Proteomes" id="UP000008493"/>
    </source>
</evidence>
<dbReference type="STRING" id="597362.K5WWE4"/>
<sequence length="328" mass="37298">MNREPKHKSSIFLINFGYSKDLDSSGPCNERIGTPSFIARAVQAGEPLHCHTLTLFPALPPLSTGARAVYESNYPQRLQLFNGASTLQLGPCDNPASPFRHKLAHDGESGIWTAVWWSIRAFPEDGEEIPIPVRYWDALMPKYDGPRTGLPNEDGRNSVLHAFVEADKYILHPGYRDLVDLFQNLAAAILPDYHWAADFTRQRPDFVHEILQRMILNFVVEKKDALFMDYKTANENRKFDGGMNWWYHVSTHESDCRRSSSINSSVSSQGRKRKLKEMVPDPEELADVLSVVDESNDDGSDYGGRDEDTHRSVKKSRKKYLVMNVEPE</sequence>
<feature type="compositionally biased region" description="Low complexity" evidence="1">
    <location>
        <begin position="259"/>
        <end position="269"/>
    </location>
</feature>
<dbReference type="RefSeq" id="XP_007329141.1">
    <property type="nucleotide sequence ID" value="XM_007329079.1"/>
</dbReference>
<dbReference type="EMBL" id="JH971389">
    <property type="protein sequence ID" value="EKM79811.1"/>
    <property type="molecule type" value="Genomic_DNA"/>
</dbReference>
<dbReference type="InParanoid" id="K5WWE4"/>
<accession>K5WWE4</accession>
<feature type="region of interest" description="Disordered" evidence="1">
    <location>
        <begin position="257"/>
        <end position="280"/>
    </location>
</feature>
<dbReference type="KEGG" id="abp:AGABI1DRAFT127496"/>
<dbReference type="Proteomes" id="UP000008493">
    <property type="component" value="Unassembled WGS sequence"/>
</dbReference>
<feature type="region of interest" description="Disordered" evidence="1">
    <location>
        <begin position="293"/>
        <end position="328"/>
    </location>
</feature>
<organism evidence="2 3">
    <name type="scientific">Agaricus bisporus var. burnettii (strain JB137-S8 / ATCC MYA-4627 / FGSC 10392)</name>
    <name type="common">White button mushroom</name>
    <dbReference type="NCBI Taxonomy" id="597362"/>
    <lineage>
        <taxon>Eukaryota</taxon>
        <taxon>Fungi</taxon>
        <taxon>Dikarya</taxon>
        <taxon>Basidiomycota</taxon>
        <taxon>Agaricomycotina</taxon>
        <taxon>Agaricomycetes</taxon>
        <taxon>Agaricomycetidae</taxon>
        <taxon>Agaricales</taxon>
        <taxon>Agaricineae</taxon>
        <taxon>Agaricaceae</taxon>
        <taxon>Agaricus</taxon>
    </lineage>
</organism>
<gene>
    <name evidence="2" type="ORF">AGABI1DRAFT_127496</name>
</gene>